<evidence type="ECO:0000313" key="1">
    <source>
        <dbReference type="EMBL" id="RPB27105.1"/>
    </source>
</evidence>
<feature type="non-terminal residue" evidence="1">
    <location>
        <position position="1"/>
    </location>
</feature>
<proteinExistence type="predicted"/>
<dbReference type="Proteomes" id="UP000267821">
    <property type="component" value="Unassembled WGS sequence"/>
</dbReference>
<organism evidence="1 2">
    <name type="scientific">Terfezia boudieri ATCC MYA-4762</name>
    <dbReference type="NCBI Taxonomy" id="1051890"/>
    <lineage>
        <taxon>Eukaryota</taxon>
        <taxon>Fungi</taxon>
        <taxon>Dikarya</taxon>
        <taxon>Ascomycota</taxon>
        <taxon>Pezizomycotina</taxon>
        <taxon>Pezizomycetes</taxon>
        <taxon>Pezizales</taxon>
        <taxon>Pezizaceae</taxon>
        <taxon>Terfezia</taxon>
    </lineage>
</organism>
<name>A0A3N4MCI0_9PEZI</name>
<sequence>RQRRWEELNQVLATSKRRRVKSDDVSYSTAFSYSKWSEVGPIFERDTRNYTENVLPIPDSDLEVLSKVLSWVYKSYSEGLLFTSDCESKRIHLIAPILWSVVQLLPNIKVDVEKDFDGNRVHAHGHFEFVLIRGSKRICIVEAKKEQFEQGAAQCLLGCEVAADLDNIHEVFGIVTNFEKWIFLKSLDNEILVDECNVLSFINGMPHRAQLSFVVGKLYSLLL</sequence>
<accession>A0A3N4MCI0</accession>
<dbReference type="AlphaFoldDB" id="A0A3N4MCI0"/>
<dbReference type="EMBL" id="ML121532">
    <property type="protein sequence ID" value="RPB27105.1"/>
    <property type="molecule type" value="Genomic_DNA"/>
</dbReference>
<evidence type="ECO:0000313" key="2">
    <source>
        <dbReference type="Proteomes" id="UP000267821"/>
    </source>
</evidence>
<dbReference type="InParanoid" id="A0A3N4MCI0"/>
<evidence type="ECO:0008006" key="3">
    <source>
        <dbReference type="Google" id="ProtNLM"/>
    </source>
</evidence>
<dbReference type="OrthoDB" id="2157648at2759"/>
<keyword evidence="2" id="KW-1185">Reference proteome</keyword>
<protein>
    <recommendedName>
        <fullName evidence="3">Fungal-type protein kinase domain-containing protein</fullName>
    </recommendedName>
</protein>
<gene>
    <name evidence="1" type="ORF">L211DRAFT_780080</name>
</gene>
<reference evidence="1 2" key="1">
    <citation type="journal article" date="2018" name="Nat. Ecol. Evol.">
        <title>Pezizomycetes genomes reveal the molecular basis of ectomycorrhizal truffle lifestyle.</title>
        <authorList>
            <person name="Murat C."/>
            <person name="Payen T."/>
            <person name="Noel B."/>
            <person name="Kuo A."/>
            <person name="Morin E."/>
            <person name="Chen J."/>
            <person name="Kohler A."/>
            <person name="Krizsan K."/>
            <person name="Balestrini R."/>
            <person name="Da Silva C."/>
            <person name="Montanini B."/>
            <person name="Hainaut M."/>
            <person name="Levati E."/>
            <person name="Barry K.W."/>
            <person name="Belfiori B."/>
            <person name="Cichocki N."/>
            <person name="Clum A."/>
            <person name="Dockter R.B."/>
            <person name="Fauchery L."/>
            <person name="Guy J."/>
            <person name="Iotti M."/>
            <person name="Le Tacon F."/>
            <person name="Lindquist E.A."/>
            <person name="Lipzen A."/>
            <person name="Malagnac F."/>
            <person name="Mello A."/>
            <person name="Molinier V."/>
            <person name="Miyauchi S."/>
            <person name="Poulain J."/>
            <person name="Riccioni C."/>
            <person name="Rubini A."/>
            <person name="Sitrit Y."/>
            <person name="Splivallo R."/>
            <person name="Traeger S."/>
            <person name="Wang M."/>
            <person name="Zifcakova L."/>
            <person name="Wipf D."/>
            <person name="Zambonelli A."/>
            <person name="Paolocci F."/>
            <person name="Nowrousian M."/>
            <person name="Ottonello S."/>
            <person name="Baldrian P."/>
            <person name="Spatafora J.W."/>
            <person name="Henrissat B."/>
            <person name="Nagy L.G."/>
            <person name="Aury J.M."/>
            <person name="Wincker P."/>
            <person name="Grigoriev I.V."/>
            <person name="Bonfante P."/>
            <person name="Martin F.M."/>
        </authorList>
    </citation>
    <scope>NUCLEOTIDE SEQUENCE [LARGE SCALE GENOMIC DNA]</scope>
    <source>
        <strain evidence="1 2">ATCC MYA-4762</strain>
    </source>
</reference>